<dbReference type="EMBL" id="MU070513">
    <property type="protein sequence ID" value="KAF5827401.1"/>
    <property type="molecule type" value="Genomic_DNA"/>
</dbReference>
<dbReference type="InterPro" id="IPR037238">
    <property type="entry name" value="YbiA-like_sf"/>
</dbReference>
<feature type="domain" description="NADAR" evidence="1">
    <location>
        <begin position="24"/>
        <end position="159"/>
    </location>
</feature>
<accession>A0ABQ7FYF5</accession>
<dbReference type="CDD" id="cd15457">
    <property type="entry name" value="NADAR"/>
    <property type="match status" value="1"/>
</dbReference>
<dbReference type="InterPro" id="IPR012816">
    <property type="entry name" value="NADAR"/>
</dbReference>
<dbReference type="Proteomes" id="UP000815325">
    <property type="component" value="Unassembled WGS sequence"/>
</dbReference>
<gene>
    <name evidence="2" type="ORF">DUNSADRAFT_713</name>
</gene>
<name>A0ABQ7FYF5_DUNSA</name>
<keyword evidence="3" id="KW-1185">Reference proteome</keyword>
<evidence type="ECO:0000259" key="1">
    <source>
        <dbReference type="Pfam" id="PF08719"/>
    </source>
</evidence>
<dbReference type="Gene3D" id="1.10.357.40">
    <property type="entry name" value="YbiA-like"/>
    <property type="match status" value="1"/>
</dbReference>
<dbReference type="SUPFAM" id="SSF143990">
    <property type="entry name" value="YbiA-like"/>
    <property type="match status" value="1"/>
</dbReference>
<evidence type="ECO:0000313" key="2">
    <source>
        <dbReference type="EMBL" id="KAF5827401.1"/>
    </source>
</evidence>
<proteinExistence type="predicted"/>
<organism evidence="2 3">
    <name type="scientific">Dunaliella salina</name>
    <name type="common">Green alga</name>
    <name type="synonym">Protococcus salinus</name>
    <dbReference type="NCBI Taxonomy" id="3046"/>
    <lineage>
        <taxon>Eukaryota</taxon>
        <taxon>Viridiplantae</taxon>
        <taxon>Chlorophyta</taxon>
        <taxon>core chlorophytes</taxon>
        <taxon>Chlorophyceae</taxon>
        <taxon>CS clade</taxon>
        <taxon>Chlamydomonadales</taxon>
        <taxon>Dunaliellaceae</taxon>
        <taxon>Dunaliella</taxon>
    </lineage>
</organism>
<evidence type="ECO:0000313" key="3">
    <source>
        <dbReference type="Proteomes" id="UP000815325"/>
    </source>
</evidence>
<reference evidence="2" key="1">
    <citation type="submission" date="2017-08" db="EMBL/GenBank/DDBJ databases">
        <authorList>
            <person name="Polle J.E."/>
            <person name="Barry K."/>
            <person name="Cushman J."/>
            <person name="Schmutz J."/>
            <person name="Tran D."/>
            <person name="Hathwaick L.T."/>
            <person name="Yim W.C."/>
            <person name="Jenkins J."/>
            <person name="Mckie-Krisberg Z.M."/>
            <person name="Prochnik S."/>
            <person name="Lindquist E."/>
            <person name="Dockter R.B."/>
            <person name="Adam C."/>
            <person name="Molina H."/>
            <person name="Bunkerborg J."/>
            <person name="Jin E."/>
            <person name="Buchheim M."/>
            <person name="Magnuson J."/>
        </authorList>
    </citation>
    <scope>NUCLEOTIDE SEQUENCE</scope>
    <source>
        <strain evidence="2">CCAP 19/18</strain>
    </source>
</reference>
<sequence>MPSQQRLLQTAQRYDVNVFSGLKQLSNFHKSPFFDKKTRKTFPTVEHKFQAYKYENRKNFNDILKTFLEKEDPLDAKRLGRKGKLPDEYNEWVGGKRIRVMRDALREKFSQNPILKETLLRTGNVVLIESVPRGDKFWGVKGNVGANVLGQLLMELREDAKKHV</sequence>
<dbReference type="Pfam" id="PF08719">
    <property type="entry name" value="NADAR"/>
    <property type="match status" value="1"/>
</dbReference>
<comment type="caution">
    <text evidence="2">The sequence shown here is derived from an EMBL/GenBank/DDBJ whole genome shotgun (WGS) entry which is preliminary data.</text>
</comment>
<protein>
    <submittedName>
        <fullName evidence="2">Swarming motility protein ybiA</fullName>
    </submittedName>
</protein>
<dbReference type="NCBIfam" id="TIGR02464">
    <property type="entry name" value="ribofla_fusion"/>
    <property type="match status" value="1"/>
</dbReference>